<organism evidence="2 3">
    <name type="scientific">Mycolicibacterium wolinskyi</name>
    <dbReference type="NCBI Taxonomy" id="59750"/>
    <lineage>
        <taxon>Bacteria</taxon>
        <taxon>Bacillati</taxon>
        <taxon>Actinomycetota</taxon>
        <taxon>Actinomycetes</taxon>
        <taxon>Mycobacteriales</taxon>
        <taxon>Mycobacteriaceae</taxon>
        <taxon>Mycolicibacterium</taxon>
    </lineage>
</organism>
<evidence type="ECO:0000313" key="3">
    <source>
        <dbReference type="Proteomes" id="UP000193964"/>
    </source>
</evidence>
<dbReference type="InterPro" id="IPR032710">
    <property type="entry name" value="NTF2-like_dom_sf"/>
</dbReference>
<protein>
    <recommendedName>
        <fullName evidence="1">SnoaL-like domain-containing protein</fullName>
    </recommendedName>
</protein>
<dbReference type="Pfam" id="PF12680">
    <property type="entry name" value="SnoaL_2"/>
    <property type="match status" value="1"/>
</dbReference>
<dbReference type="AlphaFoldDB" id="A0A1X2FFH6"/>
<dbReference type="SUPFAM" id="SSF54427">
    <property type="entry name" value="NTF2-like"/>
    <property type="match status" value="1"/>
</dbReference>
<dbReference type="InterPro" id="IPR037401">
    <property type="entry name" value="SnoaL-like"/>
</dbReference>
<dbReference type="EMBL" id="LQQA01000008">
    <property type="protein sequence ID" value="ORX17186.1"/>
    <property type="molecule type" value="Genomic_DNA"/>
</dbReference>
<sequence>MLLTAALAGCAGDVREPPAAVADRAMDRFRDAWRTGEWQPFLDMTTAEFSFWFPVGPYAGKHEGTTGHERLIDWANDNRLSGARLNSVVTARTTAGSRVIYETEAVGTAGPALSYRNWEIVVLTVSDDRLSGLHEYWGAIPPQ</sequence>
<gene>
    <name evidence="2" type="ORF">AWC31_17810</name>
</gene>
<accession>A0A1X2FFH6</accession>
<dbReference type="Gene3D" id="3.10.450.50">
    <property type="match status" value="1"/>
</dbReference>
<proteinExistence type="predicted"/>
<name>A0A1X2FFH6_9MYCO</name>
<comment type="caution">
    <text evidence="2">The sequence shown here is derived from an EMBL/GenBank/DDBJ whole genome shotgun (WGS) entry which is preliminary data.</text>
</comment>
<dbReference type="Proteomes" id="UP000193964">
    <property type="component" value="Unassembled WGS sequence"/>
</dbReference>
<feature type="domain" description="SnoaL-like" evidence="1">
    <location>
        <begin position="27"/>
        <end position="130"/>
    </location>
</feature>
<reference evidence="2 3" key="1">
    <citation type="submission" date="2016-01" db="EMBL/GenBank/DDBJ databases">
        <title>The new phylogeny of the genus Mycobacterium.</title>
        <authorList>
            <person name="Tarcisio F."/>
            <person name="Conor M."/>
            <person name="Antonella G."/>
            <person name="Elisabetta G."/>
            <person name="Giulia F.S."/>
            <person name="Sara T."/>
            <person name="Anna F."/>
            <person name="Clotilde B."/>
            <person name="Roberto B."/>
            <person name="Veronica D.S."/>
            <person name="Fabio R."/>
            <person name="Monica P."/>
            <person name="Olivier J."/>
            <person name="Enrico T."/>
            <person name="Nicola S."/>
        </authorList>
    </citation>
    <scope>NUCLEOTIDE SEQUENCE [LARGE SCALE GENOMIC DNA]</scope>
    <source>
        <strain evidence="2 3">ATCC 700010</strain>
    </source>
</reference>
<evidence type="ECO:0000259" key="1">
    <source>
        <dbReference type="Pfam" id="PF12680"/>
    </source>
</evidence>
<evidence type="ECO:0000313" key="2">
    <source>
        <dbReference type="EMBL" id="ORX17186.1"/>
    </source>
</evidence>